<proteinExistence type="predicted"/>
<dbReference type="RefSeq" id="XP_056039921.1">
    <property type="nucleotide sequence ID" value="XM_056190152.1"/>
</dbReference>
<evidence type="ECO:0000313" key="2">
    <source>
        <dbReference type="Proteomes" id="UP001217417"/>
    </source>
</evidence>
<name>A0AAD7QKD5_9ASCO</name>
<protein>
    <submittedName>
        <fullName evidence="1">Uncharacterized protein</fullName>
    </submittedName>
</protein>
<dbReference type="Proteomes" id="UP001217417">
    <property type="component" value="Unassembled WGS sequence"/>
</dbReference>
<accession>A0AAD7QKD5</accession>
<gene>
    <name evidence="1" type="ORF">POJ06DRAFT_284121</name>
</gene>
<dbReference type="AlphaFoldDB" id="A0AAD7QKD5"/>
<evidence type="ECO:0000313" key="1">
    <source>
        <dbReference type="EMBL" id="KAJ8096471.1"/>
    </source>
</evidence>
<comment type="caution">
    <text evidence="1">The sequence shown here is derived from an EMBL/GenBank/DDBJ whole genome shotgun (WGS) entry which is preliminary data.</text>
</comment>
<reference evidence="1" key="1">
    <citation type="submission" date="2023-03" db="EMBL/GenBank/DDBJ databases">
        <title>Near-Complete genome sequence of Lipomyces tetrasporous NRRL Y-64009, an oleaginous yeast capable of growing on lignocellulosic hydrolysates.</title>
        <authorList>
            <consortium name="Lawrence Berkeley National Laboratory"/>
            <person name="Jagtap S.S."/>
            <person name="Liu J.-J."/>
            <person name="Walukiewicz H.E."/>
            <person name="Pangilinan J."/>
            <person name="Lipzen A."/>
            <person name="Ahrendt S."/>
            <person name="Koriabine M."/>
            <person name="Cobaugh K."/>
            <person name="Salamov A."/>
            <person name="Yoshinaga Y."/>
            <person name="Ng V."/>
            <person name="Daum C."/>
            <person name="Grigoriev I.V."/>
            <person name="Slininger P.J."/>
            <person name="Dien B.S."/>
            <person name="Jin Y.-S."/>
            <person name="Rao C.V."/>
        </authorList>
    </citation>
    <scope>NUCLEOTIDE SEQUENCE</scope>
    <source>
        <strain evidence="1">NRRL Y-64009</strain>
    </source>
</reference>
<dbReference type="GeneID" id="80885318"/>
<dbReference type="EMBL" id="JARPMG010000016">
    <property type="protein sequence ID" value="KAJ8096471.1"/>
    <property type="molecule type" value="Genomic_DNA"/>
</dbReference>
<organism evidence="1 2">
    <name type="scientific">Lipomyces tetrasporus</name>
    <dbReference type="NCBI Taxonomy" id="54092"/>
    <lineage>
        <taxon>Eukaryota</taxon>
        <taxon>Fungi</taxon>
        <taxon>Dikarya</taxon>
        <taxon>Ascomycota</taxon>
        <taxon>Saccharomycotina</taxon>
        <taxon>Lipomycetes</taxon>
        <taxon>Lipomycetales</taxon>
        <taxon>Lipomycetaceae</taxon>
        <taxon>Lipomyces</taxon>
    </lineage>
</organism>
<sequence length="136" mass="15438">MSARCLSRSIKPGNLRNMLCDCPWKVRLKRQVNDLWILTNLINPLAYPENRAVTGEARETMFGLVQHSSASLTTIASVLITTYRLSLFGRDALRDHVYIYLVNVAEDNILASLFFCKPDDVQNARLFAGSLELYDQ</sequence>
<keyword evidence="2" id="KW-1185">Reference proteome</keyword>